<dbReference type="Proteomes" id="UP001652432">
    <property type="component" value="Unassembled WGS sequence"/>
</dbReference>
<dbReference type="GO" id="GO:0005524">
    <property type="term" value="F:ATP binding"/>
    <property type="evidence" value="ECO:0007669"/>
    <property type="project" value="UniProtKB-KW"/>
</dbReference>
<feature type="domain" description="ABC transporter" evidence="9">
    <location>
        <begin position="254"/>
        <end position="499"/>
    </location>
</feature>
<name>A0ABT2T3K2_9FIRM</name>
<dbReference type="SMART" id="SM00382">
    <property type="entry name" value="AAA"/>
    <property type="match status" value="2"/>
</dbReference>
<sequence>MSEILLQAKQISKHFGGVTALDKVDLTIKKGEIHCLMGENGCGKSTLIKIISGFYRPDGGSITFEGKEYERLSIAESIGLGIQVIYQDMSIFPNLTVAENIAINNELYNHRKLVNWKSVKSIAKEALDHIGIELPLQAVVGELSVADKQLIAIARAILNNSKLIIMDEPTSALTRKEVDKLFKVIRQLQKEGISTLFVSHKLDEVFEIADQFTVFRNGKLVVADSAKNINDEQFVYYMTGRKLEEAAFTPEKIDHDRAILKVENLGLTNGFEKISFEIHPGEILGITGLLGSGRTELAKTLFGLYSATEGHIYIDGTEVRIKTPMDAIRHKIAYVPEDRLTEGLFLTQSIENNMIVSNIDRLRTAKKMVDYEKGHQDSLSWVKNLGIKLNELSDGIQTLSGGNQQKVVLGKWLETEPRVLILNGPTVGVDIAAKFDIHAYLRTLAEKMNLAILLISDDISEVLNNCNRILIIKNGRIVSEHVNTELDPHKLQELVTGGKEETA</sequence>
<dbReference type="EMBL" id="JAOQKJ010000007">
    <property type="protein sequence ID" value="MCU6744818.1"/>
    <property type="molecule type" value="Genomic_DNA"/>
</dbReference>
<dbReference type="InterPro" id="IPR003593">
    <property type="entry name" value="AAA+_ATPase"/>
</dbReference>
<keyword evidence="4" id="KW-0677">Repeat</keyword>
<dbReference type="InterPro" id="IPR027417">
    <property type="entry name" value="P-loop_NTPase"/>
</dbReference>
<evidence type="ECO:0000256" key="3">
    <source>
        <dbReference type="ARBA" id="ARBA00022597"/>
    </source>
</evidence>
<dbReference type="SUPFAM" id="SSF52540">
    <property type="entry name" value="P-loop containing nucleoside triphosphate hydrolases"/>
    <property type="match status" value="2"/>
</dbReference>
<proteinExistence type="predicted"/>
<dbReference type="Gene3D" id="3.40.50.300">
    <property type="entry name" value="P-loop containing nucleotide triphosphate hydrolases"/>
    <property type="match status" value="2"/>
</dbReference>
<evidence type="ECO:0000313" key="11">
    <source>
        <dbReference type="Proteomes" id="UP001652432"/>
    </source>
</evidence>
<accession>A0ABT2T3K2</accession>
<evidence type="ECO:0000256" key="2">
    <source>
        <dbReference type="ARBA" id="ARBA00022475"/>
    </source>
</evidence>
<dbReference type="InterPro" id="IPR050107">
    <property type="entry name" value="ABC_carbohydrate_import_ATPase"/>
</dbReference>
<dbReference type="RefSeq" id="WP_262574925.1">
    <property type="nucleotide sequence ID" value="NZ_JAOQKJ010000007.1"/>
</dbReference>
<evidence type="ECO:0000259" key="9">
    <source>
        <dbReference type="PROSITE" id="PS50893"/>
    </source>
</evidence>
<keyword evidence="5" id="KW-0547">Nucleotide-binding</keyword>
<keyword evidence="3" id="KW-0762">Sugar transport</keyword>
<keyword evidence="11" id="KW-1185">Reference proteome</keyword>
<evidence type="ECO:0000256" key="4">
    <source>
        <dbReference type="ARBA" id="ARBA00022737"/>
    </source>
</evidence>
<evidence type="ECO:0000256" key="8">
    <source>
        <dbReference type="ARBA" id="ARBA00023136"/>
    </source>
</evidence>
<protein>
    <submittedName>
        <fullName evidence="10">Sugar ABC transporter ATP-binding protein</fullName>
    </submittedName>
</protein>
<dbReference type="CDD" id="cd03216">
    <property type="entry name" value="ABC_Carb_Monos_I"/>
    <property type="match status" value="1"/>
</dbReference>
<feature type="domain" description="ABC transporter" evidence="9">
    <location>
        <begin position="6"/>
        <end position="242"/>
    </location>
</feature>
<dbReference type="Pfam" id="PF00005">
    <property type="entry name" value="ABC_tran"/>
    <property type="match status" value="2"/>
</dbReference>
<evidence type="ECO:0000256" key="1">
    <source>
        <dbReference type="ARBA" id="ARBA00022448"/>
    </source>
</evidence>
<dbReference type="InterPro" id="IPR003439">
    <property type="entry name" value="ABC_transporter-like_ATP-bd"/>
</dbReference>
<gene>
    <name evidence="10" type="ORF">OCV77_09945</name>
</gene>
<keyword evidence="2" id="KW-1003">Cell membrane</keyword>
<dbReference type="PANTHER" id="PTHR43790:SF1">
    <property type="entry name" value="XYLOSE IMPORT ATP-BINDING PROTEIN XYLG"/>
    <property type="match status" value="1"/>
</dbReference>
<evidence type="ECO:0000256" key="7">
    <source>
        <dbReference type="ARBA" id="ARBA00022967"/>
    </source>
</evidence>
<comment type="caution">
    <text evidence="10">The sequence shown here is derived from an EMBL/GenBank/DDBJ whole genome shotgun (WGS) entry which is preliminary data.</text>
</comment>
<evidence type="ECO:0000313" key="10">
    <source>
        <dbReference type="EMBL" id="MCU6744818.1"/>
    </source>
</evidence>
<dbReference type="CDD" id="cd03215">
    <property type="entry name" value="ABC_Carb_Monos_II"/>
    <property type="match status" value="1"/>
</dbReference>
<dbReference type="PROSITE" id="PS50893">
    <property type="entry name" value="ABC_TRANSPORTER_2"/>
    <property type="match status" value="2"/>
</dbReference>
<evidence type="ECO:0000256" key="5">
    <source>
        <dbReference type="ARBA" id="ARBA00022741"/>
    </source>
</evidence>
<keyword evidence="7" id="KW-1278">Translocase</keyword>
<organism evidence="10 11">
    <name type="scientific">Suilimivivens aceti</name>
    <dbReference type="NCBI Taxonomy" id="2981774"/>
    <lineage>
        <taxon>Bacteria</taxon>
        <taxon>Bacillati</taxon>
        <taxon>Bacillota</taxon>
        <taxon>Clostridia</taxon>
        <taxon>Lachnospirales</taxon>
        <taxon>Lachnospiraceae</taxon>
        <taxon>Suilimivivens</taxon>
    </lineage>
</organism>
<keyword evidence="1" id="KW-0813">Transport</keyword>
<keyword evidence="6 10" id="KW-0067">ATP-binding</keyword>
<dbReference type="PANTHER" id="PTHR43790">
    <property type="entry name" value="CARBOHYDRATE TRANSPORT ATP-BINDING PROTEIN MG119-RELATED"/>
    <property type="match status" value="1"/>
</dbReference>
<keyword evidence="8" id="KW-0472">Membrane</keyword>
<dbReference type="PROSITE" id="PS00211">
    <property type="entry name" value="ABC_TRANSPORTER_1"/>
    <property type="match status" value="1"/>
</dbReference>
<dbReference type="InterPro" id="IPR017871">
    <property type="entry name" value="ABC_transporter-like_CS"/>
</dbReference>
<evidence type="ECO:0000256" key="6">
    <source>
        <dbReference type="ARBA" id="ARBA00022840"/>
    </source>
</evidence>
<reference evidence="10 11" key="1">
    <citation type="journal article" date="2021" name="ISME Commun">
        <title>Automated analysis of genomic sequences facilitates high-throughput and comprehensive description of bacteria.</title>
        <authorList>
            <person name="Hitch T.C.A."/>
        </authorList>
    </citation>
    <scope>NUCLEOTIDE SEQUENCE [LARGE SCALE GENOMIC DNA]</scope>
    <source>
        <strain evidence="10 11">Sanger_18</strain>
    </source>
</reference>